<evidence type="ECO:0000256" key="2">
    <source>
        <dbReference type="SAM" id="Phobius"/>
    </source>
</evidence>
<sequence length="82" mass="8921">MARRRVNNHSTKPVDVSPDVDDVTTSGIVAGRRKEQEERNVRGRGKGTENARLHSSSFVSNWVILAIASGLFAATNGLFAKL</sequence>
<dbReference type="OrthoDB" id="5854584at2759"/>
<evidence type="ECO:0000256" key="1">
    <source>
        <dbReference type="SAM" id="MobiDB-lite"/>
    </source>
</evidence>
<name>A0A1B7NK76_9EURO</name>
<dbReference type="EMBL" id="LGUA01003481">
    <property type="protein sequence ID" value="OAX77070.1"/>
    <property type="molecule type" value="Genomic_DNA"/>
</dbReference>
<gene>
    <name evidence="3" type="ORF">ACJ72_08635</name>
</gene>
<keyword evidence="4" id="KW-1185">Reference proteome</keyword>
<comment type="caution">
    <text evidence="3">The sequence shown here is derived from an EMBL/GenBank/DDBJ whole genome shotgun (WGS) entry which is preliminary data.</text>
</comment>
<organism evidence="3 4">
    <name type="scientific">Emergomyces africanus</name>
    <dbReference type="NCBI Taxonomy" id="1955775"/>
    <lineage>
        <taxon>Eukaryota</taxon>
        <taxon>Fungi</taxon>
        <taxon>Dikarya</taxon>
        <taxon>Ascomycota</taxon>
        <taxon>Pezizomycotina</taxon>
        <taxon>Eurotiomycetes</taxon>
        <taxon>Eurotiomycetidae</taxon>
        <taxon>Onygenales</taxon>
        <taxon>Ajellomycetaceae</taxon>
        <taxon>Emergomyces</taxon>
    </lineage>
</organism>
<feature type="region of interest" description="Disordered" evidence="1">
    <location>
        <begin position="1"/>
        <end position="50"/>
    </location>
</feature>
<keyword evidence="2" id="KW-1133">Transmembrane helix</keyword>
<dbReference type="AlphaFoldDB" id="A0A1B7NK76"/>
<protein>
    <submittedName>
        <fullName evidence="3">Uncharacterized protein</fullName>
    </submittedName>
</protein>
<keyword evidence="2" id="KW-0812">Transmembrane</keyword>
<feature type="transmembrane region" description="Helical" evidence="2">
    <location>
        <begin position="62"/>
        <end position="80"/>
    </location>
</feature>
<evidence type="ECO:0000313" key="3">
    <source>
        <dbReference type="EMBL" id="OAX77070.1"/>
    </source>
</evidence>
<accession>A0A1B7NK76</accession>
<proteinExistence type="predicted"/>
<evidence type="ECO:0000313" key="4">
    <source>
        <dbReference type="Proteomes" id="UP000091918"/>
    </source>
</evidence>
<keyword evidence="2" id="KW-0472">Membrane</keyword>
<feature type="compositionally biased region" description="Basic and acidic residues" evidence="1">
    <location>
        <begin position="32"/>
        <end position="50"/>
    </location>
</feature>
<dbReference type="STRING" id="1658172.A0A1B7NK76"/>
<dbReference type="Proteomes" id="UP000091918">
    <property type="component" value="Unassembled WGS sequence"/>
</dbReference>
<reference evidence="3 4" key="1">
    <citation type="submission" date="2015-07" db="EMBL/GenBank/DDBJ databases">
        <title>Emmonsia species relationships and genome sequence.</title>
        <authorList>
            <person name="Cuomo C.A."/>
            <person name="Schwartz I.S."/>
            <person name="Kenyon C."/>
            <person name="de Hoog G.S."/>
            <person name="Govender N.P."/>
            <person name="Botha A."/>
            <person name="Moreno L."/>
            <person name="de Vries M."/>
            <person name="Munoz J.F."/>
            <person name="Stielow J.B."/>
        </authorList>
    </citation>
    <scope>NUCLEOTIDE SEQUENCE [LARGE SCALE GENOMIC DNA]</scope>
    <source>
        <strain evidence="3 4">CBS 136260</strain>
    </source>
</reference>